<evidence type="ECO:0000259" key="2">
    <source>
        <dbReference type="Pfam" id="PF20469"/>
    </source>
</evidence>
<accession>A0ABS5WMS8</accession>
<name>A0ABS5WMS8_9RHOB</name>
<evidence type="ECO:0000259" key="1">
    <source>
        <dbReference type="Pfam" id="PF13175"/>
    </source>
</evidence>
<gene>
    <name evidence="3" type="ORF">KL867_05185</name>
</gene>
<dbReference type="Gene3D" id="3.40.50.300">
    <property type="entry name" value="P-loop containing nucleotide triphosphate hydrolases"/>
    <property type="match status" value="1"/>
</dbReference>
<comment type="caution">
    <text evidence="3">The sequence shown here is derived from an EMBL/GenBank/DDBJ whole genome shotgun (WGS) entry which is preliminary data.</text>
</comment>
<reference evidence="3 4" key="1">
    <citation type="submission" date="2021-05" db="EMBL/GenBank/DDBJ databases">
        <title>Draft genomes of marine bacteria isolated from model chitin particles.</title>
        <authorList>
            <person name="Datta M.S."/>
            <person name="Schwartzman J.A."/>
            <person name="Cordero O."/>
        </authorList>
    </citation>
    <scope>NUCLEOTIDE SEQUENCE [LARGE SCALE GENOMIC DNA]</scope>
    <source>
        <strain evidence="3 4">4E07</strain>
    </source>
</reference>
<keyword evidence="3" id="KW-0378">Hydrolase</keyword>
<keyword evidence="3" id="KW-0255">Endonuclease</keyword>
<dbReference type="SUPFAM" id="SSF52540">
    <property type="entry name" value="P-loop containing nucleoside triphosphate hydrolases"/>
    <property type="match status" value="1"/>
</dbReference>
<protein>
    <submittedName>
        <fullName evidence="3">ATP-dependent endonuclease</fullName>
    </submittedName>
</protein>
<organism evidence="3 4">
    <name type="scientific">Falsiruegeria litorea</name>
    <dbReference type="NCBI Taxonomy" id="1280831"/>
    <lineage>
        <taxon>Bacteria</taxon>
        <taxon>Pseudomonadati</taxon>
        <taxon>Pseudomonadota</taxon>
        <taxon>Alphaproteobacteria</taxon>
        <taxon>Rhodobacterales</taxon>
        <taxon>Roseobacteraceae</taxon>
        <taxon>Falsiruegeria</taxon>
    </lineage>
</organism>
<dbReference type="Proteomes" id="UP000763802">
    <property type="component" value="Unassembled WGS sequence"/>
</dbReference>
<dbReference type="EMBL" id="JAHHDY010000008">
    <property type="protein sequence ID" value="MBT3140433.1"/>
    <property type="molecule type" value="Genomic_DNA"/>
</dbReference>
<dbReference type="GO" id="GO:0004519">
    <property type="term" value="F:endonuclease activity"/>
    <property type="evidence" value="ECO:0007669"/>
    <property type="project" value="UniProtKB-KW"/>
</dbReference>
<dbReference type="InterPro" id="IPR051396">
    <property type="entry name" value="Bact_Antivir_Def_Nuclease"/>
</dbReference>
<dbReference type="PANTHER" id="PTHR43581">
    <property type="entry name" value="ATP/GTP PHOSPHATASE"/>
    <property type="match status" value="1"/>
</dbReference>
<dbReference type="InterPro" id="IPR027417">
    <property type="entry name" value="P-loop_NTPase"/>
</dbReference>
<dbReference type="CDD" id="cd01026">
    <property type="entry name" value="TOPRIM_OLD"/>
    <property type="match status" value="1"/>
</dbReference>
<dbReference type="InterPro" id="IPR041685">
    <property type="entry name" value="AAA_GajA/Old/RecF-like"/>
</dbReference>
<keyword evidence="3" id="KW-0540">Nuclease</keyword>
<evidence type="ECO:0000313" key="4">
    <source>
        <dbReference type="Proteomes" id="UP000763802"/>
    </source>
</evidence>
<dbReference type="PANTHER" id="PTHR43581:SF4">
    <property type="entry name" value="ATP_GTP PHOSPHATASE"/>
    <property type="match status" value="1"/>
</dbReference>
<dbReference type="InterPro" id="IPR034139">
    <property type="entry name" value="TOPRIM_OLD"/>
</dbReference>
<feature type="domain" description="OLD protein-like TOPRIM" evidence="2">
    <location>
        <begin position="445"/>
        <end position="512"/>
    </location>
</feature>
<dbReference type="Pfam" id="PF20469">
    <property type="entry name" value="OLD-like_TOPRIM"/>
    <property type="match status" value="1"/>
</dbReference>
<keyword evidence="4" id="KW-1185">Reference proteome</keyword>
<proteinExistence type="predicted"/>
<sequence>MKIKTVKINNFRSIADETVHLSAYNSFVGPNGAGKSTTLNALNVFFGEINNFSDEDFHARNTEEPIKITVTFDELGEEAREEFKHYARAGQLVVHAEICKAKDGTFKRTIRGERLIFQPFREYFEAKGAKDRGAVFKKLQDSYKEIRSATNDGDRSAALAEYEESLPEGQKELVPSGGEFFGISKGVHKFQRHLCWVYVPAVKDASSESEEAKSSHLGKLIQHTIRSQMNYDAELERIRTEAFNAYTKLLSDQSSHLEALQGRLSERLQAAVMTEAGLKLGWKKDEKSVAVQDPIAQVLLSERGYVDRVDKFGHGLQRSFLLVILQELMAVDSAVSPTLILGCEEPELYQHPPQARHLAEILMELAGGDAQVLLTTHSPYFIDVEYFDGIKVFRNSAGAATITSSSFSEVLDSYNAAFVIQPLRNEDQARTKLAIQTQPKFNEIFFAERVVVVEGISDLACIEAYMRLSGKRSDFQKSGATIVVCEGKSSLALMILIMKSFKIPYHAIFDCDSEYDEKFKENPGRFREPYNEHIRDNNAILELSGHETIDGFPIDHIFLPNLTGWRFNIEKTLEAEFGEDMEACLQAGRDAVGNLRNSQKHPLYIAAAMSAAWGNGKTFPVLQNVVDRILA</sequence>
<dbReference type="Pfam" id="PF13175">
    <property type="entry name" value="AAA_15"/>
    <property type="match status" value="1"/>
</dbReference>
<dbReference type="RefSeq" id="WP_215193662.1">
    <property type="nucleotide sequence ID" value="NZ_JAHHDY010000008.1"/>
</dbReference>
<evidence type="ECO:0000313" key="3">
    <source>
        <dbReference type="EMBL" id="MBT3140433.1"/>
    </source>
</evidence>
<feature type="domain" description="Endonuclease GajA/Old nuclease/RecF-like AAA" evidence="1">
    <location>
        <begin position="1"/>
        <end position="382"/>
    </location>
</feature>